<dbReference type="Proteomes" id="UP001143543">
    <property type="component" value="Unassembled WGS sequence"/>
</dbReference>
<comment type="caution">
    <text evidence="3">The sequence shown here is derived from an EMBL/GenBank/DDBJ whole genome shotgun (WGS) entry which is preliminary data.</text>
</comment>
<dbReference type="RefSeq" id="WP_281764509.1">
    <property type="nucleotide sequence ID" value="NZ_BRVO01000001.1"/>
</dbReference>
<organism evidence="3 4">
    <name type="scientific">Neptunitalea lumnitzerae</name>
    <dbReference type="NCBI Taxonomy" id="2965509"/>
    <lineage>
        <taxon>Bacteria</taxon>
        <taxon>Pseudomonadati</taxon>
        <taxon>Bacteroidota</taxon>
        <taxon>Flavobacteriia</taxon>
        <taxon>Flavobacteriales</taxon>
        <taxon>Flavobacteriaceae</taxon>
        <taxon>Neptunitalea</taxon>
    </lineage>
</organism>
<feature type="domain" description="DUF2059" evidence="2">
    <location>
        <begin position="61"/>
        <end position="92"/>
    </location>
</feature>
<evidence type="ECO:0000259" key="2">
    <source>
        <dbReference type="Pfam" id="PF09832"/>
    </source>
</evidence>
<feature type="signal peptide" evidence="1">
    <location>
        <begin position="1"/>
        <end position="18"/>
    </location>
</feature>
<evidence type="ECO:0000256" key="1">
    <source>
        <dbReference type="SAM" id="SignalP"/>
    </source>
</evidence>
<proteinExistence type="predicted"/>
<evidence type="ECO:0000313" key="3">
    <source>
        <dbReference type="EMBL" id="GLB48885.1"/>
    </source>
</evidence>
<feature type="chain" id="PRO_5047401046" description="DUF2059 domain-containing protein" evidence="1">
    <location>
        <begin position="19"/>
        <end position="141"/>
    </location>
</feature>
<evidence type="ECO:0000313" key="4">
    <source>
        <dbReference type="Proteomes" id="UP001143543"/>
    </source>
</evidence>
<reference evidence="3" key="1">
    <citation type="submission" date="2022-07" db="EMBL/GenBank/DDBJ databases">
        <title>Taxonomy of Novel Oxalotrophic and Methylotrophic Bacteria.</title>
        <authorList>
            <person name="Sahin N."/>
            <person name="Tani A."/>
        </authorList>
    </citation>
    <scope>NUCLEOTIDE SEQUENCE</scope>
    <source>
        <strain evidence="3">Y10</strain>
    </source>
</reference>
<gene>
    <name evidence="3" type="ORF">Y10_12530</name>
</gene>
<dbReference type="Pfam" id="PF09832">
    <property type="entry name" value="DUF2059"/>
    <property type="match status" value="1"/>
</dbReference>
<name>A0ABQ5MHJ8_9FLAO</name>
<keyword evidence="1" id="KW-0732">Signal</keyword>
<dbReference type="EMBL" id="BRVO01000001">
    <property type="protein sequence ID" value="GLB48885.1"/>
    <property type="molecule type" value="Genomic_DNA"/>
</dbReference>
<dbReference type="InterPro" id="IPR018637">
    <property type="entry name" value="DUF2059"/>
</dbReference>
<accession>A0ABQ5MHJ8</accession>
<protein>
    <recommendedName>
        <fullName evidence="2">DUF2059 domain-containing protein</fullName>
    </recommendedName>
</protein>
<keyword evidence="4" id="KW-1185">Reference proteome</keyword>
<sequence length="141" mass="15480">MKKIIFVLIAFVSLQLSAQSSAKSKAIELFKANGKASHYTDLFLENGGASETDAKIAAVLEDIAGVYAMYLNEQDLQTMIDFYKTEVGQRVANGLSRTDEEAVAAYGEFSRTEAMSKFLKNAKNIGVKEAEIRDAWIASLK</sequence>